<dbReference type="GO" id="GO:0003755">
    <property type="term" value="F:peptidyl-prolyl cis-trans isomerase activity"/>
    <property type="evidence" value="ECO:0007669"/>
    <property type="project" value="UniProtKB-KW"/>
</dbReference>
<dbReference type="EC" id="5.2.1.8" evidence="3"/>
<gene>
    <name evidence="7" type="ORF">EDC35_10639</name>
</gene>
<dbReference type="InterPro" id="IPR023058">
    <property type="entry name" value="PPIase_PpiC_CS"/>
</dbReference>
<feature type="domain" description="PpiC" evidence="6">
    <location>
        <begin position="145"/>
        <end position="247"/>
    </location>
</feature>
<proteinExistence type="inferred from homology"/>
<dbReference type="NCBIfam" id="TIGR02933">
    <property type="entry name" value="nifM_nitrog"/>
    <property type="match status" value="1"/>
</dbReference>
<dbReference type="Proteomes" id="UP000295717">
    <property type="component" value="Unassembled WGS sequence"/>
</dbReference>
<dbReference type="InterPro" id="IPR027304">
    <property type="entry name" value="Trigger_fact/SurA_dom_sf"/>
</dbReference>
<dbReference type="AlphaFoldDB" id="A0A4R3MUV3"/>
<dbReference type="PROSITE" id="PS50198">
    <property type="entry name" value="PPIC_PPIASE_2"/>
    <property type="match status" value="1"/>
</dbReference>
<dbReference type="OrthoDB" id="9769613at2"/>
<keyword evidence="8" id="KW-1185">Reference proteome</keyword>
<organism evidence="7 8">
    <name type="scientific">Thiobaca trueperi</name>
    <dbReference type="NCBI Taxonomy" id="127458"/>
    <lineage>
        <taxon>Bacteria</taxon>
        <taxon>Pseudomonadati</taxon>
        <taxon>Pseudomonadota</taxon>
        <taxon>Gammaproteobacteria</taxon>
        <taxon>Chromatiales</taxon>
        <taxon>Chromatiaceae</taxon>
        <taxon>Thiobaca</taxon>
    </lineage>
</organism>
<dbReference type="Gene3D" id="1.10.4030.10">
    <property type="entry name" value="Porin chaperone SurA, peptide-binding domain"/>
    <property type="match status" value="1"/>
</dbReference>
<dbReference type="InterPro" id="IPR050245">
    <property type="entry name" value="PrsA_foldase"/>
</dbReference>
<accession>A0A4R3MUV3</accession>
<keyword evidence="4 5" id="KW-0697">Rotamase</keyword>
<dbReference type="PANTHER" id="PTHR47245:SF2">
    <property type="entry name" value="PEPTIDYL-PROLYL CIS-TRANS ISOMERASE HP_0175-RELATED"/>
    <property type="match status" value="1"/>
</dbReference>
<evidence type="ECO:0000313" key="7">
    <source>
        <dbReference type="EMBL" id="TCT20114.1"/>
    </source>
</evidence>
<dbReference type="RefSeq" id="WP_132977523.1">
    <property type="nucleotide sequence ID" value="NZ_SMAO01000006.1"/>
</dbReference>
<dbReference type="PANTHER" id="PTHR47245">
    <property type="entry name" value="PEPTIDYLPROLYL ISOMERASE"/>
    <property type="match status" value="1"/>
</dbReference>
<comment type="catalytic activity">
    <reaction evidence="1">
        <text>[protein]-peptidylproline (omega=180) = [protein]-peptidylproline (omega=0)</text>
        <dbReference type="Rhea" id="RHEA:16237"/>
        <dbReference type="Rhea" id="RHEA-COMP:10747"/>
        <dbReference type="Rhea" id="RHEA-COMP:10748"/>
        <dbReference type="ChEBI" id="CHEBI:83833"/>
        <dbReference type="ChEBI" id="CHEBI:83834"/>
        <dbReference type="EC" id="5.2.1.8"/>
    </reaction>
</comment>
<comment type="similarity">
    <text evidence="2">Belongs to the PpiC/parvulin rotamase family.</text>
</comment>
<name>A0A4R3MUV3_9GAMM</name>
<dbReference type="InterPro" id="IPR046357">
    <property type="entry name" value="PPIase_dom_sf"/>
</dbReference>
<comment type="caution">
    <text evidence="7">The sequence shown here is derived from an EMBL/GenBank/DDBJ whole genome shotgun (WGS) entry which is preliminary data.</text>
</comment>
<keyword evidence="5 7" id="KW-0413">Isomerase</keyword>
<dbReference type="EMBL" id="SMAO01000006">
    <property type="protein sequence ID" value="TCT20114.1"/>
    <property type="molecule type" value="Genomic_DNA"/>
</dbReference>
<dbReference type="PROSITE" id="PS01096">
    <property type="entry name" value="PPIC_PPIASE_1"/>
    <property type="match status" value="1"/>
</dbReference>
<dbReference type="InterPro" id="IPR000297">
    <property type="entry name" value="PPIase_PpiC"/>
</dbReference>
<evidence type="ECO:0000256" key="3">
    <source>
        <dbReference type="ARBA" id="ARBA00013194"/>
    </source>
</evidence>
<dbReference type="InterPro" id="IPR014282">
    <property type="entry name" value="Nitrogen_fix_NifM"/>
</dbReference>
<evidence type="ECO:0000256" key="5">
    <source>
        <dbReference type="PROSITE-ProRule" id="PRU00278"/>
    </source>
</evidence>
<evidence type="ECO:0000313" key="8">
    <source>
        <dbReference type="Proteomes" id="UP000295717"/>
    </source>
</evidence>
<evidence type="ECO:0000259" key="6">
    <source>
        <dbReference type="PROSITE" id="PS50198"/>
    </source>
</evidence>
<evidence type="ECO:0000256" key="4">
    <source>
        <dbReference type="ARBA" id="ARBA00023110"/>
    </source>
</evidence>
<dbReference type="Gene3D" id="3.10.50.40">
    <property type="match status" value="1"/>
</dbReference>
<dbReference type="SUPFAM" id="SSF54534">
    <property type="entry name" value="FKBP-like"/>
    <property type="match status" value="1"/>
</dbReference>
<evidence type="ECO:0000256" key="2">
    <source>
        <dbReference type="ARBA" id="ARBA00007656"/>
    </source>
</evidence>
<dbReference type="Pfam" id="PF00639">
    <property type="entry name" value="Rotamase"/>
    <property type="match status" value="1"/>
</dbReference>
<sequence>MNIPASSDPARPEYRYHLLRAASERFQTAPGALNVEQLAQAERQASQTFALETLVLASPEARDTMIPDARLDESVNLIRQRYPDEETFLADLAQSGLDESTLRQALQRELIFDAVMQRVGARAAPVTEVDEQLFYELHRDRFTTPERRTARHLLITINDEFADNRRDVARARIERIATQLNGRAERFGQLARAHSECPTAMDEGRLGTVPRGQLFPELDAALFALDEGRVSGVLESDLGFHLLLCERIEAATSITFDQARTKIRTIIETRRQRDDQKAWIASLRQP</sequence>
<reference evidence="7 8" key="1">
    <citation type="submission" date="2019-03" db="EMBL/GenBank/DDBJ databases">
        <title>Genomic Encyclopedia of Type Strains, Phase IV (KMG-IV): sequencing the most valuable type-strain genomes for metagenomic binning, comparative biology and taxonomic classification.</title>
        <authorList>
            <person name="Goeker M."/>
        </authorList>
    </citation>
    <scope>NUCLEOTIDE SEQUENCE [LARGE SCALE GENOMIC DNA]</scope>
    <source>
        <strain evidence="7 8">DSM 13587</strain>
    </source>
</reference>
<protein>
    <recommendedName>
        <fullName evidence="3">peptidylprolyl isomerase</fullName>
        <ecNumber evidence="3">5.2.1.8</ecNumber>
    </recommendedName>
</protein>
<dbReference type="SUPFAM" id="SSF109998">
    <property type="entry name" value="Triger factor/SurA peptide-binding domain-like"/>
    <property type="match status" value="1"/>
</dbReference>
<evidence type="ECO:0000256" key="1">
    <source>
        <dbReference type="ARBA" id="ARBA00000971"/>
    </source>
</evidence>